<dbReference type="Proteomes" id="UP000504635">
    <property type="component" value="Unplaced"/>
</dbReference>
<name>A0A6J2YVZ6_SITOR</name>
<dbReference type="AlphaFoldDB" id="A0A6J2YVZ6"/>
<dbReference type="KEGG" id="soy:115891173"/>
<accession>A0A6J2YVZ6</accession>
<evidence type="ECO:0000256" key="1">
    <source>
        <dbReference type="SAM" id="MobiDB-lite"/>
    </source>
</evidence>
<evidence type="ECO:0000313" key="2">
    <source>
        <dbReference type="Proteomes" id="UP000504635"/>
    </source>
</evidence>
<feature type="compositionally biased region" description="Polar residues" evidence="1">
    <location>
        <begin position="102"/>
        <end position="112"/>
    </location>
</feature>
<gene>
    <name evidence="3" type="primary">LOC115891173</name>
</gene>
<organism evidence="2 3">
    <name type="scientific">Sitophilus oryzae</name>
    <name type="common">Rice weevil</name>
    <name type="synonym">Curculio oryzae</name>
    <dbReference type="NCBI Taxonomy" id="7048"/>
    <lineage>
        <taxon>Eukaryota</taxon>
        <taxon>Metazoa</taxon>
        <taxon>Ecdysozoa</taxon>
        <taxon>Arthropoda</taxon>
        <taxon>Hexapoda</taxon>
        <taxon>Insecta</taxon>
        <taxon>Pterygota</taxon>
        <taxon>Neoptera</taxon>
        <taxon>Endopterygota</taxon>
        <taxon>Coleoptera</taxon>
        <taxon>Polyphaga</taxon>
        <taxon>Cucujiformia</taxon>
        <taxon>Curculionidae</taxon>
        <taxon>Dryophthorinae</taxon>
        <taxon>Sitophilus</taxon>
    </lineage>
</organism>
<dbReference type="GeneID" id="115891173"/>
<sequence>MVIICTKKFCLPTIQERLLYKLKIRKEDETVEEFLKKLKEKRDPERSPQILSGTSIPNSTFRSIYNNDSLHKKKEISSTFGSTVFGKNNEIKVIKESKDSAQSKQSVTSSARSLKMNMRSMEKSSVEREQNKSHTSSSLFGSSSFEELKEMRNLLNRSTYLPKENKTRRPTIEKIKSAIKKEKQNLNDKSESTGSDMILLSDASTSTAKKKKTKTKKTTSKTIIREKTSKRKYYKKGKKKIIEKIDIEIQCLIKEDEDNKG</sequence>
<proteinExistence type="predicted"/>
<protein>
    <submittedName>
        <fullName evidence="3">Uncharacterized protein LOC115891173</fullName>
    </submittedName>
</protein>
<feature type="compositionally biased region" description="Basic and acidic residues" evidence="1">
    <location>
        <begin position="120"/>
        <end position="132"/>
    </location>
</feature>
<dbReference type="RefSeq" id="XP_030767439.1">
    <property type="nucleotide sequence ID" value="XM_030911579.1"/>
</dbReference>
<dbReference type="InParanoid" id="A0A6J2YVZ6"/>
<feature type="region of interest" description="Disordered" evidence="1">
    <location>
        <begin position="96"/>
        <end position="140"/>
    </location>
</feature>
<dbReference type="OrthoDB" id="6784163at2759"/>
<keyword evidence="2" id="KW-1185">Reference proteome</keyword>
<reference evidence="3" key="1">
    <citation type="submission" date="2025-08" db="UniProtKB">
        <authorList>
            <consortium name="RefSeq"/>
        </authorList>
    </citation>
    <scope>IDENTIFICATION</scope>
    <source>
        <tissue evidence="3">Gonads</tissue>
    </source>
</reference>
<evidence type="ECO:0000313" key="3">
    <source>
        <dbReference type="RefSeq" id="XP_030767439.1"/>
    </source>
</evidence>